<dbReference type="InterPro" id="IPR012340">
    <property type="entry name" value="NA-bd_OB-fold"/>
</dbReference>
<dbReference type="Gene3D" id="2.40.50.140">
    <property type="entry name" value="Nucleic acid-binding proteins"/>
    <property type="match status" value="1"/>
</dbReference>
<name>J3CND4_9FLAO</name>
<evidence type="ECO:0000313" key="3">
    <source>
        <dbReference type="Proteomes" id="UP000007509"/>
    </source>
</evidence>
<keyword evidence="1" id="KW-1133">Transmembrane helix</keyword>
<evidence type="ECO:0000313" key="2">
    <source>
        <dbReference type="EMBL" id="EJL74971.1"/>
    </source>
</evidence>
<sequence>MFEFLQNLDSLHQGFWYVALTASLIFLVQTVLTFIGSDHTSGLHADFDGNLTHTDAPFQLFSFRNLINFLLGFGWSGVTFYNSIGSKPLLIFISVLIGMGFVILFFILIFQILKLTEDNTFKIEDLIGKTGEVYLTIPANMSGKGKILISVNGTHHELQAMTESEESIPSSHSVRVIYIYDKVLVVAKI</sequence>
<dbReference type="RefSeq" id="WP_007840994.1">
    <property type="nucleotide sequence ID" value="NZ_AKJY01000012.1"/>
</dbReference>
<keyword evidence="1" id="KW-0472">Membrane</keyword>
<organism evidence="2 3">
    <name type="scientific">Chryseobacterium populi</name>
    <dbReference type="NCBI Taxonomy" id="1144316"/>
    <lineage>
        <taxon>Bacteria</taxon>
        <taxon>Pseudomonadati</taxon>
        <taxon>Bacteroidota</taxon>
        <taxon>Flavobacteriia</taxon>
        <taxon>Flavobacteriales</taxon>
        <taxon>Weeksellaceae</taxon>
        <taxon>Chryseobacterium group</taxon>
        <taxon>Chryseobacterium</taxon>
    </lineage>
</organism>
<keyword evidence="3" id="KW-1185">Reference proteome</keyword>
<dbReference type="AlphaFoldDB" id="J3CND4"/>
<feature type="transmembrane region" description="Helical" evidence="1">
    <location>
        <begin position="15"/>
        <end position="35"/>
    </location>
</feature>
<reference evidence="2 3" key="1">
    <citation type="journal article" date="2012" name="J. Bacteriol.">
        <title>Twenty-one genome sequences from Pseudomonas species and 19 genome sequences from diverse bacteria isolated from the rhizosphere and endosphere of Populus deltoides.</title>
        <authorList>
            <person name="Brown S.D."/>
            <person name="Utturkar S.M."/>
            <person name="Klingeman D.M."/>
            <person name="Johnson C.M."/>
            <person name="Martin S.L."/>
            <person name="Land M.L."/>
            <person name="Lu T.Y."/>
            <person name="Schadt C.W."/>
            <person name="Doktycz M.J."/>
            <person name="Pelletier D.A."/>
        </authorList>
    </citation>
    <scope>NUCLEOTIDE SEQUENCE [LARGE SCALE GENOMIC DNA]</scope>
    <source>
        <strain evidence="2 3">CF314</strain>
    </source>
</reference>
<dbReference type="EMBL" id="AKJY01000012">
    <property type="protein sequence ID" value="EJL74971.1"/>
    <property type="molecule type" value="Genomic_DNA"/>
</dbReference>
<proteinExistence type="predicted"/>
<protein>
    <submittedName>
        <fullName evidence="2">NfeD-like protein</fullName>
    </submittedName>
</protein>
<evidence type="ECO:0000256" key="1">
    <source>
        <dbReference type="SAM" id="Phobius"/>
    </source>
</evidence>
<dbReference type="Proteomes" id="UP000007509">
    <property type="component" value="Unassembled WGS sequence"/>
</dbReference>
<gene>
    <name evidence="2" type="ORF">PMI13_00851</name>
</gene>
<dbReference type="OrthoDB" id="189831at2"/>
<comment type="caution">
    <text evidence="2">The sequence shown here is derived from an EMBL/GenBank/DDBJ whole genome shotgun (WGS) entry which is preliminary data.</text>
</comment>
<accession>J3CND4</accession>
<feature type="transmembrane region" description="Helical" evidence="1">
    <location>
        <begin position="66"/>
        <end position="84"/>
    </location>
</feature>
<keyword evidence="1" id="KW-0812">Transmembrane</keyword>
<feature type="transmembrane region" description="Helical" evidence="1">
    <location>
        <begin position="90"/>
        <end position="113"/>
    </location>
</feature>
<dbReference type="PATRIC" id="fig|1144316.3.peg.863"/>